<dbReference type="InterPro" id="IPR036705">
    <property type="entry name" value="Ribosyl_crysJ1_sf"/>
</dbReference>
<comment type="caution">
    <text evidence="3">The sequence shown here is derived from an EMBL/GenBank/DDBJ whole genome shotgun (WGS) entry which is preliminary data.</text>
</comment>
<dbReference type="Gene3D" id="1.10.4080.10">
    <property type="entry name" value="ADP-ribosylation/Crystallin J1"/>
    <property type="match status" value="1"/>
</dbReference>
<evidence type="ECO:0000256" key="1">
    <source>
        <dbReference type="ARBA" id="ARBA00010702"/>
    </source>
</evidence>
<evidence type="ECO:0000256" key="2">
    <source>
        <dbReference type="ARBA" id="ARBA00022801"/>
    </source>
</evidence>
<dbReference type="PANTHER" id="PTHR16222:SF24">
    <property type="entry name" value="ADP-RIBOSYLHYDROLASE ARH3"/>
    <property type="match status" value="1"/>
</dbReference>
<protein>
    <submittedName>
        <fullName evidence="3">ADP-ribosylarginine hydrolase Tri1</fullName>
        <ecNumber evidence="3">3.2.2.19</ecNumber>
    </submittedName>
</protein>
<dbReference type="GO" id="GO:0003875">
    <property type="term" value="F:ADP-ribosylarginine hydrolase activity"/>
    <property type="evidence" value="ECO:0007669"/>
    <property type="project" value="UniProtKB-EC"/>
</dbReference>
<dbReference type="InterPro" id="IPR005502">
    <property type="entry name" value="Ribosyl_crysJ1"/>
</dbReference>
<organism evidence="3 4">
    <name type="scientific">Cupriavidus pinatubonensis</name>
    <dbReference type="NCBI Taxonomy" id="248026"/>
    <lineage>
        <taxon>Bacteria</taxon>
        <taxon>Pseudomonadati</taxon>
        <taxon>Pseudomonadota</taxon>
        <taxon>Betaproteobacteria</taxon>
        <taxon>Burkholderiales</taxon>
        <taxon>Burkholderiaceae</taxon>
        <taxon>Cupriavidus</taxon>
    </lineage>
</organism>
<comment type="similarity">
    <text evidence="1">Belongs to the ADP-ribosylglycohydrolase family.</text>
</comment>
<dbReference type="EMBL" id="CAJZAF010000034">
    <property type="protein sequence ID" value="CAG9183264.1"/>
    <property type="molecule type" value="Genomic_DNA"/>
</dbReference>
<reference evidence="3 4" key="1">
    <citation type="submission" date="2021-08" db="EMBL/GenBank/DDBJ databases">
        <authorList>
            <person name="Peeters C."/>
        </authorList>
    </citation>
    <scope>NUCLEOTIDE SEQUENCE [LARGE SCALE GENOMIC DNA]</scope>
    <source>
        <strain evidence="3 4">LMG 23994</strain>
    </source>
</reference>
<dbReference type="SUPFAM" id="SSF101478">
    <property type="entry name" value="ADP-ribosylglycohydrolase"/>
    <property type="match status" value="1"/>
</dbReference>
<keyword evidence="2 3" id="KW-0378">Hydrolase</keyword>
<dbReference type="InterPro" id="IPR050792">
    <property type="entry name" value="ADP-ribosylglycohydrolase"/>
</dbReference>
<dbReference type="EC" id="3.2.2.19" evidence="3"/>
<keyword evidence="3" id="KW-0326">Glycosidase</keyword>
<dbReference type="Proteomes" id="UP000701702">
    <property type="component" value="Unassembled WGS sequence"/>
</dbReference>
<dbReference type="PANTHER" id="PTHR16222">
    <property type="entry name" value="ADP-RIBOSYLGLYCOHYDROLASE"/>
    <property type="match status" value="1"/>
</dbReference>
<gene>
    <name evidence="3" type="primary">tri1</name>
    <name evidence="3" type="ORF">LMG23994_05101</name>
</gene>
<sequence length="333" mass="36162">MNRTTTGFASLLPDHGSNPVIGGLVGLLVGDAVGVPYEFNAPEDLPDRHHIDMVPPIGFGRSHGGVPEGSWSDDGAQALVLLDSLLECGKFSLTDFADRLLRWYDTGYLAVDGDVFDVGNQTADALDQLRDGASPRESGGKDVHSNGNGSLMRVLPLALWHTGSDEELVCDAHMQSRPTHAHARSLVACAFYCLVARGYLNRLGDPWGWADQRLADIYENWSREQERQVLLHELGVLRSFPKTDKRRGTGYVVDTVHSVRWALQEETFEGVIKTAILFGHDTDTTAAVAGGLAGIREGVAGVPVRWLEQLRGFDLVEPLLFGFGAGCTSGIQK</sequence>
<accession>A0ABN7ZBB7</accession>
<evidence type="ECO:0000313" key="4">
    <source>
        <dbReference type="Proteomes" id="UP000701702"/>
    </source>
</evidence>
<evidence type="ECO:0000313" key="3">
    <source>
        <dbReference type="EMBL" id="CAG9183264.1"/>
    </source>
</evidence>
<name>A0ABN7ZBB7_9BURK</name>
<dbReference type="Pfam" id="PF03747">
    <property type="entry name" value="ADP_ribosyl_GH"/>
    <property type="match status" value="1"/>
</dbReference>
<keyword evidence="4" id="KW-1185">Reference proteome</keyword>
<proteinExistence type="inferred from homology"/>